<dbReference type="Proteomes" id="UP000234585">
    <property type="component" value="Unassembled WGS sequence"/>
</dbReference>
<evidence type="ECO:0000313" key="3">
    <source>
        <dbReference type="Proteomes" id="UP000234585"/>
    </source>
</evidence>
<name>A0A2I2F397_ASPCN</name>
<evidence type="ECO:0000313" key="2">
    <source>
        <dbReference type="EMBL" id="PLB35107.1"/>
    </source>
</evidence>
<dbReference type="STRING" id="41067.A0A2I2F397"/>
<dbReference type="AlphaFoldDB" id="A0A2I2F397"/>
<protein>
    <submittedName>
        <fullName evidence="2">Uncharacterized protein</fullName>
    </submittedName>
</protein>
<feature type="compositionally biased region" description="Polar residues" evidence="1">
    <location>
        <begin position="27"/>
        <end position="41"/>
    </location>
</feature>
<evidence type="ECO:0000256" key="1">
    <source>
        <dbReference type="SAM" id="MobiDB-lite"/>
    </source>
</evidence>
<feature type="compositionally biased region" description="Basic and acidic residues" evidence="1">
    <location>
        <begin position="43"/>
        <end position="52"/>
    </location>
</feature>
<organism evidence="2 3">
    <name type="scientific">Aspergillus candidus</name>
    <dbReference type="NCBI Taxonomy" id="41067"/>
    <lineage>
        <taxon>Eukaryota</taxon>
        <taxon>Fungi</taxon>
        <taxon>Dikarya</taxon>
        <taxon>Ascomycota</taxon>
        <taxon>Pezizomycotina</taxon>
        <taxon>Eurotiomycetes</taxon>
        <taxon>Eurotiomycetidae</taxon>
        <taxon>Eurotiales</taxon>
        <taxon>Aspergillaceae</taxon>
        <taxon>Aspergillus</taxon>
        <taxon>Aspergillus subgen. Circumdati</taxon>
    </lineage>
</organism>
<dbReference type="GeneID" id="36524009"/>
<dbReference type="OrthoDB" id="4757558at2759"/>
<dbReference type="RefSeq" id="XP_024669119.1">
    <property type="nucleotide sequence ID" value="XM_024816849.1"/>
</dbReference>
<accession>A0A2I2F397</accession>
<feature type="compositionally biased region" description="Polar residues" evidence="1">
    <location>
        <begin position="170"/>
        <end position="188"/>
    </location>
</feature>
<feature type="compositionally biased region" description="Basic residues" evidence="1">
    <location>
        <begin position="8"/>
        <end position="20"/>
    </location>
</feature>
<feature type="compositionally biased region" description="Basic residues" evidence="1">
    <location>
        <begin position="196"/>
        <end position="207"/>
    </location>
</feature>
<reference evidence="2 3" key="1">
    <citation type="submission" date="2017-12" db="EMBL/GenBank/DDBJ databases">
        <authorList>
            <consortium name="DOE Joint Genome Institute"/>
            <person name="Haridas S."/>
            <person name="Kjaerbolling I."/>
            <person name="Vesth T.C."/>
            <person name="Frisvad J.C."/>
            <person name="Nybo J.L."/>
            <person name="Theobald S."/>
            <person name="Kuo A."/>
            <person name="Bowyer P."/>
            <person name="Matsuda Y."/>
            <person name="Mondo S."/>
            <person name="Lyhne E.K."/>
            <person name="Kogle M.E."/>
            <person name="Clum A."/>
            <person name="Lipzen A."/>
            <person name="Salamov A."/>
            <person name="Ngan C.Y."/>
            <person name="Daum C."/>
            <person name="Chiniquy J."/>
            <person name="Barry K."/>
            <person name="LaButti K."/>
            <person name="Simmons B.A."/>
            <person name="Magnuson J.K."/>
            <person name="Mortensen U.H."/>
            <person name="Larsen T.O."/>
            <person name="Grigoriev I.V."/>
            <person name="Baker S.E."/>
            <person name="Andersen M.R."/>
            <person name="Nordberg H.P."/>
            <person name="Cantor M.N."/>
            <person name="Hua S.X."/>
        </authorList>
    </citation>
    <scope>NUCLEOTIDE SEQUENCE [LARGE SCALE GENOMIC DNA]</scope>
    <source>
        <strain evidence="2 3">CBS 102.13</strain>
    </source>
</reference>
<gene>
    <name evidence="2" type="ORF">BDW47DRAFT_128432</name>
</gene>
<feature type="region of interest" description="Disordered" evidence="1">
    <location>
        <begin position="1"/>
        <end position="64"/>
    </location>
</feature>
<sequence length="611" mass="68229">MPIYGGSKKGKKKNKGKKNGKKDNKKTTNALTPNNQLSGQGQVDRDGAESEHSSSTGTFYTAKEYQDDDLAERMALLNQPVKQEFTLPLGVPGPASEHSSSTATFYTAKEYQDDDDTTERVDSQNQTVEQELTLPAKTHEPETPPNEPAREATATPTQALTPQSARATPPSGTWSNAPGSRGTASTVITPGPALNSRKKKKKKKKSKSQGATNQSTVTGSSSDVVAGHAHPDPIPTTILANELAPERKPKNFVWDLTKHVFICAAPDCNERCHTWAPTTAICPRCGPYSEIRYCSTQHLLQDIKRHWVSHCLQYTFEHPCRPDSLPPALAEAVPLIPCAHMYDMPERHRQAVYFNANSARGDYFIFSDYDDLRDAGTILDDDLDTRIRLRCSSRVVFTVTIQDADLKDRFRRILAACLFKTITVVVVTDYLYRLIRDNLRAHTPKLTKSQLTHLEAAVTHQFAQEFSTTLNEQLVGRRHACETDWTGRNRRFCRDAICRAEDRRLLGRHHGAGHKHTVEGLESSYWILRVARKTLPPPAQGHAHAFEVGAKARMRGEGFPDVVPEDRRVFRRGEEWDGAGSGELEIEGVNDYDFPIEVPADVFAMGEMDWE</sequence>
<feature type="compositionally biased region" description="Low complexity" evidence="1">
    <location>
        <begin position="152"/>
        <end position="165"/>
    </location>
</feature>
<feature type="compositionally biased region" description="Polar residues" evidence="1">
    <location>
        <begin position="209"/>
        <end position="223"/>
    </location>
</feature>
<keyword evidence="3" id="KW-1185">Reference proteome</keyword>
<dbReference type="EMBL" id="KZ559167">
    <property type="protein sequence ID" value="PLB35107.1"/>
    <property type="molecule type" value="Genomic_DNA"/>
</dbReference>
<proteinExistence type="predicted"/>
<feature type="region of interest" description="Disordered" evidence="1">
    <location>
        <begin position="86"/>
        <end position="233"/>
    </location>
</feature>